<dbReference type="AlphaFoldDB" id="A0A9D1WDP8"/>
<proteinExistence type="predicted"/>
<reference evidence="1" key="2">
    <citation type="submission" date="2021-04" db="EMBL/GenBank/DDBJ databases">
        <authorList>
            <person name="Gilroy R."/>
        </authorList>
    </citation>
    <scope>NUCLEOTIDE SEQUENCE</scope>
    <source>
        <strain evidence="1">USASDec5-558</strain>
    </source>
</reference>
<sequence length="265" mass="29132">MIDPNSNDLILGSQLSRHSDLLPHLVRSERQGQAVIHHLNPPISPEGQLYTLSPENQDLKIVFRAMSDGSGFYPYDVYNPQSNSMSLDTLGATTGEYIVVPLRSTSATPYGFGSQQGFVANVIGSKDDPKPYNYTSWMQVIKAVLHLKDYPTCQVDTTSIFLPPPKARVSVSIETPAIQQQIHKICTRDGRSENSLDGGHVVLGLVNQEVKAGNPVYMLAIPHCLNVLRYPITETDWGTKFAMQTIPNAVGVKLSGYNPNPDPRS</sequence>
<comment type="caution">
    <text evidence="1">The sequence shown here is derived from an EMBL/GenBank/DDBJ whole genome shotgun (WGS) entry which is preliminary data.</text>
</comment>
<protein>
    <submittedName>
        <fullName evidence="1">Uncharacterized protein</fullName>
    </submittedName>
</protein>
<organism evidence="1 2">
    <name type="scientific">Candidatus Anaerobiospirillum pullistercoris</name>
    <dbReference type="NCBI Taxonomy" id="2838452"/>
    <lineage>
        <taxon>Bacteria</taxon>
        <taxon>Pseudomonadati</taxon>
        <taxon>Pseudomonadota</taxon>
        <taxon>Gammaproteobacteria</taxon>
        <taxon>Aeromonadales</taxon>
        <taxon>Succinivibrionaceae</taxon>
        <taxon>Anaerobiospirillum</taxon>
    </lineage>
</organism>
<accession>A0A9D1WDP8</accession>
<dbReference type="EMBL" id="DXEV01000120">
    <property type="protein sequence ID" value="HIX57049.1"/>
    <property type="molecule type" value="Genomic_DNA"/>
</dbReference>
<evidence type="ECO:0000313" key="2">
    <source>
        <dbReference type="Proteomes" id="UP000886829"/>
    </source>
</evidence>
<reference evidence="1" key="1">
    <citation type="journal article" date="2021" name="PeerJ">
        <title>Extensive microbial diversity within the chicken gut microbiome revealed by metagenomics and culture.</title>
        <authorList>
            <person name="Gilroy R."/>
            <person name="Ravi A."/>
            <person name="Getino M."/>
            <person name="Pursley I."/>
            <person name="Horton D.L."/>
            <person name="Alikhan N.F."/>
            <person name="Baker D."/>
            <person name="Gharbi K."/>
            <person name="Hall N."/>
            <person name="Watson M."/>
            <person name="Adriaenssens E.M."/>
            <person name="Foster-Nyarko E."/>
            <person name="Jarju S."/>
            <person name="Secka A."/>
            <person name="Antonio M."/>
            <person name="Oren A."/>
            <person name="Chaudhuri R.R."/>
            <person name="La Ragione R."/>
            <person name="Hildebrand F."/>
            <person name="Pallen M.J."/>
        </authorList>
    </citation>
    <scope>NUCLEOTIDE SEQUENCE</scope>
    <source>
        <strain evidence="1">USASDec5-558</strain>
    </source>
</reference>
<dbReference type="Proteomes" id="UP000886829">
    <property type="component" value="Unassembled WGS sequence"/>
</dbReference>
<gene>
    <name evidence="1" type="ORF">H9850_06225</name>
</gene>
<evidence type="ECO:0000313" key="1">
    <source>
        <dbReference type="EMBL" id="HIX57049.1"/>
    </source>
</evidence>
<name>A0A9D1WDP8_9GAMM</name>